<name>Q0DAR0_ORYSJ</name>
<dbReference type="Proteomes" id="UP000000763">
    <property type="component" value="Chromosome 6"/>
</dbReference>
<keyword evidence="1 5" id="KW-0479">Metal-binding</keyword>
<evidence type="ECO:0000313" key="8">
    <source>
        <dbReference type="Proteomes" id="UP000000763"/>
    </source>
</evidence>
<feature type="domain" description="C3H1-type" evidence="6">
    <location>
        <begin position="44"/>
        <end position="72"/>
    </location>
</feature>
<dbReference type="KEGG" id="dosa:Os06g0638000"/>
<feature type="zinc finger region" description="C3H1-type" evidence="5">
    <location>
        <begin position="44"/>
        <end position="72"/>
    </location>
</feature>
<keyword evidence="4 5" id="KW-0862">Zinc</keyword>
<sequence>EVIHSSLTSLLSLSSAKKCRAYILASHAGLCTNIACPYRHVKVNLNAPVCEDFLKGYCAYGDEQCHKKHSYVCPVFEATGECPQGSRCKLHHPKSKVKSKSRRPDFLQNSSWGRYFDASIDHQDETRKVSLDEDEREKPQRVFTDGDLGFISLDDDADEDVTALDASDDIPLMELDSGDLSVQTDNLDALIKPLRIMRTARV</sequence>
<accession>Q0DAR0</accession>
<evidence type="ECO:0000256" key="4">
    <source>
        <dbReference type="ARBA" id="ARBA00022833"/>
    </source>
</evidence>
<dbReference type="PANTHER" id="PTHR46156:SF1">
    <property type="entry name" value="ZINC FINGER CCCH DOMAIN-CONTAINING PROTEIN 3"/>
    <property type="match status" value="1"/>
</dbReference>
<gene>
    <name evidence="7" type="ordered locus">Os06g0638000</name>
</gene>
<dbReference type="EMBL" id="AP008212">
    <property type="protein sequence ID" value="BAF20063.2"/>
    <property type="molecule type" value="Genomic_DNA"/>
</dbReference>
<dbReference type="SMART" id="SM00356">
    <property type="entry name" value="ZnF_C3H1"/>
    <property type="match status" value="3"/>
</dbReference>
<dbReference type="Gene3D" id="4.10.1000.10">
    <property type="entry name" value="Zinc finger, CCCH-type"/>
    <property type="match status" value="1"/>
</dbReference>
<feature type="non-terminal residue" evidence="7">
    <location>
        <position position="1"/>
    </location>
</feature>
<evidence type="ECO:0000313" key="7">
    <source>
        <dbReference type="EMBL" id="BAF20063.2"/>
    </source>
</evidence>
<evidence type="ECO:0000256" key="3">
    <source>
        <dbReference type="ARBA" id="ARBA00022771"/>
    </source>
</evidence>
<dbReference type="PANTHER" id="PTHR46156">
    <property type="entry name" value="CCCH ZINGC FINGER"/>
    <property type="match status" value="1"/>
</dbReference>
<organism evidence="7 8">
    <name type="scientific">Oryza sativa subsp. japonica</name>
    <name type="common">Rice</name>
    <dbReference type="NCBI Taxonomy" id="39947"/>
    <lineage>
        <taxon>Eukaryota</taxon>
        <taxon>Viridiplantae</taxon>
        <taxon>Streptophyta</taxon>
        <taxon>Embryophyta</taxon>
        <taxon>Tracheophyta</taxon>
        <taxon>Spermatophyta</taxon>
        <taxon>Magnoliopsida</taxon>
        <taxon>Liliopsida</taxon>
        <taxon>Poales</taxon>
        <taxon>Poaceae</taxon>
        <taxon>BOP clade</taxon>
        <taxon>Oryzoideae</taxon>
        <taxon>Oryzeae</taxon>
        <taxon>Oryzinae</taxon>
        <taxon>Oryza</taxon>
        <taxon>Oryza sativa</taxon>
    </lineage>
</organism>
<reference evidence="7 8" key="1">
    <citation type="journal article" date="2005" name="Nature">
        <title>The map-based sequence of the rice genome.</title>
        <authorList>
            <consortium name="International rice genome sequencing project (IRGSP)"/>
            <person name="Matsumoto T."/>
            <person name="Wu J."/>
            <person name="Kanamori H."/>
            <person name="Katayose Y."/>
            <person name="Fujisawa M."/>
            <person name="Namiki N."/>
            <person name="Mizuno H."/>
            <person name="Yamamoto K."/>
            <person name="Antonio B.A."/>
            <person name="Baba T."/>
            <person name="Sakata K."/>
            <person name="Nagamura Y."/>
            <person name="Aoki H."/>
            <person name="Arikawa K."/>
            <person name="Arita K."/>
            <person name="Bito T."/>
            <person name="Chiden Y."/>
            <person name="Fujitsuka N."/>
            <person name="Fukunaka R."/>
            <person name="Hamada M."/>
            <person name="Harada C."/>
            <person name="Hayashi A."/>
            <person name="Hijishita S."/>
            <person name="Honda M."/>
            <person name="Hosokawa S."/>
            <person name="Ichikawa Y."/>
            <person name="Idonuma A."/>
            <person name="Iijima M."/>
            <person name="Ikeda M."/>
            <person name="Ikeno M."/>
            <person name="Ito K."/>
            <person name="Ito S."/>
            <person name="Ito T."/>
            <person name="Ito Y."/>
            <person name="Ito Y."/>
            <person name="Iwabuchi A."/>
            <person name="Kamiya K."/>
            <person name="Karasawa W."/>
            <person name="Kurita K."/>
            <person name="Katagiri S."/>
            <person name="Kikuta A."/>
            <person name="Kobayashi H."/>
            <person name="Kobayashi N."/>
            <person name="Machita K."/>
            <person name="Maehara T."/>
            <person name="Masukawa M."/>
            <person name="Mizubayashi T."/>
            <person name="Mukai Y."/>
            <person name="Nagasaki H."/>
            <person name="Nagata Y."/>
            <person name="Naito S."/>
            <person name="Nakashima M."/>
            <person name="Nakama Y."/>
            <person name="Nakamichi Y."/>
            <person name="Nakamura M."/>
            <person name="Meguro A."/>
            <person name="Negishi M."/>
            <person name="Ohta I."/>
            <person name="Ohta T."/>
            <person name="Okamoto M."/>
            <person name="Ono N."/>
            <person name="Saji S."/>
            <person name="Sakaguchi M."/>
            <person name="Sakai K."/>
            <person name="Shibata M."/>
            <person name="Shimokawa T."/>
            <person name="Song J."/>
            <person name="Takazaki Y."/>
            <person name="Terasawa K."/>
            <person name="Tsugane M."/>
            <person name="Tsuji K."/>
            <person name="Ueda S."/>
            <person name="Waki K."/>
            <person name="Yamagata H."/>
            <person name="Yamamoto M."/>
            <person name="Yamamoto S."/>
            <person name="Yamane H."/>
            <person name="Yoshiki S."/>
            <person name="Yoshihara R."/>
            <person name="Yukawa K."/>
            <person name="Zhong H."/>
            <person name="Yano M."/>
            <person name="Yuan Q."/>
            <person name="Ouyang S."/>
            <person name="Liu J."/>
            <person name="Jones K.M."/>
            <person name="Gansberger K."/>
            <person name="Moffat K."/>
            <person name="Hill J."/>
            <person name="Bera J."/>
            <person name="Fadrosh D."/>
            <person name="Jin S."/>
            <person name="Johri S."/>
            <person name="Kim M."/>
            <person name="Overton L."/>
            <person name="Reardon M."/>
            <person name="Tsitrin T."/>
            <person name="Vuong H."/>
            <person name="Weaver B."/>
            <person name="Ciecko A."/>
            <person name="Tallon L."/>
            <person name="Jackson J."/>
            <person name="Pai G."/>
            <person name="Aken S.V."/>
            <person name="Utterback T."/>
            <person name="Reidmuller S."/>
            <person name="Feldblyum T."/>
            <person name="Hsiao J."/>
            <person name="Zismann V."/>
            <person name="Iobst S."/>
            <person name="de Vazeille A.R."/>
            <person name="Buell C.R."/>
            <person name="Ying K."/>
            <person name="Li Y."/>
            <person name="Lu T."/>
            <person name="Huang Y."/>
            <person name="Zhao Q."/>
            <person name="Feng Q."/>
            <person name="Zhang L."/>
            <person name="Zhu J."/>
            <person name="Weng Q."/>
            <person name="Mu J."/>
            <person name="Lu Y."/>
            <person name="Fan D."/>
            <person name="Liu Y."/>
            <person name="Guan J."/>
            <person name="Zhang Y."/>
            <person name="Yu S."/>
            <person name="Liu X."/>
            <person name="Zhang Y."/>
            <person name="Hong G."/>
            <person name="Han B."/>
            <person name="Choisne N."/>
            <person name="Demange N."/>
            <person name="Orjeda G."/>
            <person name="Samain S."/>
            <person name="Cattolico L."/>
            <person name="Pelletier E."/>
            <person name="Couloux A."/>
            <person name="Segurens B."/>
            <person name="Wincker P."/>
            <person name="D'Hont A."/>
            <person name="Scarpelli C."/>
            <person name="Weissenbach J."/>
            <person name="Salanoubat M."/>
            <person name="Quetier F."/>
            <person name="Yu Y."/>
            <person name="Kim H.R."/>
            <person name="Rambo T."/>
            <person name="Currie J."/>
            <person name="Collura K."/>
            <person name="Luo M."/>
            <person name="Yang T."/>
            <person name="Ammiraju J.S.S."/>
            <person name="Engler F."/>
            <person name="Soderlund C."/>
            <person name="Wing R.A."/>
            <person name="Palmer L.E."/>
            <person name="de la Bastide M."/>
            <person name="Spiegel L."/>
            <person name="Nascimento L."/>
            <person name="Zutavern T."/>
            <person name="O'Shaughnessy A."/>
            <person name="Dike S."/>
            <person name="Dedhia N."/>
            <person name="Preston R."/>
            <person name="Balija V."/>
            <person name="McCombie W.R."/>
            <person name="Chow T."/>
            <person name="Chen H."/>
            <person name="Chung M."/>
            <person name="Chen C."/>
            <person name="Shaw J."/>
            <person name="Wu H."/>
            <person name="Hsiao K."/>
            <person name="Chao Y."/>
            <person name="Chu M."/>
            <person name="Cheng C."/>
            <person name="Hour A."/>
            <person name="Lee P."/>
            <person name="Lin S."/>
            <person name="Lin Y."/>
            <person name="Liou J."/>
            <person name="Liu S."/>
            <person name="Hsing Y."/>
            <person name="Raghuvanshi S."/>
            <person name="Mohanty A."/>
            <person name="Bharti A.K."/>
            <person name="Gaur A."/>
            <person name="Gupta V."/>
            <person name="Kumar D."/>
            <person name="Ravi V."/>
            <person name="Vij S."/>
            <person name="Kapur A."/>
            <person name="Khurana P."/>
            <person name="Khurana P."/>
            <person name="Khurana J.P."/>
            <person name="Tyagi A.K."/>
            <person name="Gaikwad K."/>
            <person name="Singh A."/>
            <person name="Dalal V."/>
            <person name="Srivastava S."/>
            <person name="Dixit A."/>
            <person name="Pal A.K."/>
            <person name="Ghazi I.A."/>
            <person name="Yadav M."/>
            <person name="Pandit A."/>
            <person name="Bhargava A."/>
            <person name="Sureshbabu K."/>
            <person name="Batra K."/>
            <person name="Sharma T.R."/>
            <person name="Mohapatra T."/>
            <person name="Singh N.K."/>
            <person name="Messing J."/>
            <person name="Nelson A.B."/>
            <person name="Fuks G."/>
            <person name="Kavchok S."/>
            <person name="Keizer G."/>
            <person name="Linton E."/>
            <person name="Llaca V."/>
            <person name="Song R."/>
            <person name="Tanyolac B."/>
            <person name="Young S."/>
            <person name="Ho-Il K."/>
            <person name="Hahn J.H."/>
            <person name="Sangsakoo G."/>
            <person name="Vanavichit A."/>
            <person name="de Mattos Luiz.A.T."/>
            <person name="Zimmer P.D."/>
            <person name="Malone G."/>
            <person name="Dellagostin O."/>
            <person name="de Oliveira A.C."/>
            <person name="Bevan M."/>
            <person name="Bancroft I."/>
            <person name="Minx P."/>
            <person name="Cordum H."/>
            <person name="Wilson R."/>
            <person name="Cheng Z."/>
            <person name="Jin W."/>
            <person name="Jiang J."/>
            <person name="Leong S.A."/>
            <person name="Iwama H."/>
            <person name="Gojobori T."/>
            <person name="Itoh T."/>
            <person name="Niimura Y."/>
            <person name="Fujii Y."/>
            <person name="Habara T."/>
            <person name="Sakai H."/>
            <person name="Sato Y."/>
            <person name="Wilson G."/>
            <person name="Kumar K."/>
            <person name="McCouch S."/>
            <person name="Juretic N."/>
            <person name="Hoen D."/>
            <person name="Wright S."/>
            <person name="Bruskiewich R."/>
            <person name="Bureau T."/>
            <person name="Miyao A."/>
            <person name="Hirochika H."/>
            <person name="Nishikawa T."/>
            <person name="Kadowaki K."/>
            <person name="Sugiura M."/>
            <person name="Burr B."/>
            <person name="Sasaki T."/>
        </authorList>
    </citation>
    <scope>NUCLEOTIDE SEQUENCE [LARGE SCALE GENOMIC DNA]</scope>
    <source>
        <strain evidence="8">cv. Nipponbare</strain>
    </source>
</reference>
<keyword evidence="3 5" id="KW-0863">Zinc-finger</keyword>
<reference evidence="8" key="2">
    <citation type="journal article" date="2008" name="Nucleic Acids Res.">
        <title>The rice annotation project database (RAP-DB): 2008 update.</title>
        <authorList>
            <consortium name="The rice annotation project (RAP)"/>
        </authorList>
    </citation>
    <scope>GENOME REANNOTATION</scope>
    <source>
        <strain evidence="8">cv. Nipponbare</strain>
    </source>
</reference>
<evidence type="ECO:0000259" key="6">
    <source>
        <dbReference type="PROSITE" id="PS50103"/>
    </source>
</evidence>
<evidence type="ECO:0000256" key="2">
    <source>
        <dbReference type="ARBA" id="ARBA00022737"/>
    </source>
</evidence>
<dbReference type="FunFam" id="4.10.1000.10:FF:000022">
    <property type="entry name" value="Zinc finger CCCH domain-containing protein 7"/>
    <property type="match status" value="1"/>
</dbReference>
<dbReference type="GO" id="GO:0008270">
    <property type="term" value="F:zinc ion binding"/>
    <property type="evidence" value="ECO:0007669"/>
    <property type="project" value="UniProtKB-KW"/>
</dbReference>
<dbReference type="PROSITE" id="PS50103">
    <property type="entry name" value="ZF_C3H1"/>
    <property type="match status" value="1"/>
</dbReference>
<proteinExistence type="predicted"/>
<keyword evidence="2" id="KW-0677">Repeat</keyword>
<evidence type="ECO:0000256" key="1">
    <source>
        <dbReference type="ARBA" id="ARBA00022723"/>
    </source>
</evidence>
<evidence type="ECO:0000256" key="5">
    <source>
        <dbReference type="PROSITE-ProRule" id="PRU00723"/>
    </source>
</evidence>
<protein>
    <submittedName>
        <fullName evidence="7">Os06g0638000 protein</fullName>
    </submittedName>
</protein>
<dbReference type="AlphaFoldDB" id="Q0DAR0"/>
<dbReference type="InterPro" id="IPR000571">
    <property type="entry name" value="Znf_CCCH"/>
</dbReference>